<gene>
    <name evidence="2" type="ORF">J4051_13400</name>
</gene>
<dbReference type="InterPro" id="IPR011990">
    <property type="entry name" value="TPR-like_helical_dom_sf"/>
</dbReference>
<keyword evidence="1" id="KW-0472">Membrane</keyword>
<reference evidence="2 3" key="1">
    <citation type="submission" date="2021-03" db="EMBL/GenBank/DDBJ databases">
        <title>Gelidibacter sp. nov., isolated from costal sediment.</title>
        <authorList>
            <person name="Lun K.-Y."/>
        </authorList>
    </citation>
    <scope>NUCLEOTIDE SEQUENCE [LARGE SCALE GENOMIC DNA]</scope>
    <source>
        <strain evidence="2 3">DF109</strain>
    </source>
</reference>
<dbReference type="Pfam" id="PF14559">
    <property type="entry name" value="TPR_19"/>
    <property type="match status" value="1"/>
</dbReference>
<name>A0ABS3SU78_9FLAO</name>
<feature type="transmembrane region" description="Helical" evidence="1">
    <location>
        <begin position="90"/>
        <end position="110"/>
    </location>
</feature>
<dbReference type="SUPFAM" id="SSF48452">
    <property type="entry name" value="TPR-like"/>
    <property type="match status" value="1"/>
</dbReference>
<protein>
    <submittedName>
        <fullName evidence="2">Tetratricopeptide repeat protein</fullName>
    </submittedName>
</protein>
<sequence>MQEKDFILFDDYLSGSLDAESIQAFENRLKADADFNLAFNDYQQAEAFLEHKFKNEEQNQRFKENLERISSGYFKKEVSGKAKVRRINPWYYSVAAGVILLFGVVIAQQFSSPAYDDFANYGTISLTVRGSENDLQNNAEKAFNNKDYKDAEKYLTQLLQKDQGNLELQLYKAVSLVELNNYEEADVLYQNVIQSPSVYSNKAKWYLALSKLKQKEKSESITVLKSIPEDADDFESAQKLLKKLE</sequence>
<dbReference type="Proteomes" id="UP000681315">
    <property type="component" value="Unassembled WGS sequence"/>
</dbReference>
<accession>A0ABS3SU78</accession>
<evidence type="ECO:0000313" key="2">
    <source>
        <dbReference type="EMBL" id="MBO3099272.1"/>
    </source>
</evidence>
<keyword evidence="1" id="KW-1133">Transmembrane helix</keyword>
<evidence type="ECO:0000256" key="1">
    <source>
        <dbReference type="SAM" id="Phobius"/>
    </source>
</evidence>
<keyword evidence="1" id="KW-0812">Transmembrane</keyword>
<proteinExistence type="predicted"/>
<evidence type="ECO:0000313" key="3">
    <source>
        <dbReference type="Proteomes" id="UP000681315"/>
    </source>
</evidence>
<comment type="caution">
    <text evidence="2">The sequence shown here is derived from an EMBL/GenBank/DDBJ whole genome shotgun (WGS) entry which is preliminary data.</text>
</comment>
<dbReference type="EMBL" id="JAGEVG010000015">
    <property type="protein sequence ID" value="MBO3099272.1"/>
    <property type="molecule type" value="Genomic_DNA"/>
</dbReference>
<keyword evidence="3" id="KW-1185">Reference proteome</keyword>
<organism evidence="2 3">
    <name type="scientific">Gelidibacter pelagius</name>
    <dbReference type="NCBI Taxonomy" id="2819985"/>
    <lineage>
        <taxon>Bacteria</taxon>
        <taxon>Pseudomonadati</taxon>
        <taxon>Bacteroidota</taxon>
        <taxon>Flavobacteriia</taxon>
        <taxon>Flavobacteriales</taxon>
        <taxon>Flavobacteriaceae</taxon>
        <taxon>Gelidibacter</taxon>
    </lineage>
</organism>
<dbReference type="Gene3D" id="1.25.40.10">
    <property type="entry name" value="Tetratricopeptide repeat domain"/>
    <property type="match status" value="1"/>
</dbReference>
<dbReference type="RefSeq" id="WP_208234384.1">
    <property type="nucleotide sequence ID" value="NZ_JAGEVG010000015.1"/>
</dbReference>